<evidence type="ECO:0000313" key="1">
    <source>
        <dbReference type="EMBL" id="CRX38055.1"/>
    </source>
</evidence>
<proteinExistence type="predicted"/>
<dbReference type="AlphaFoldDB" id="A0A0H5E4A7"/>
<dbReference type="EMBL" id="CWGJ01000011">
    <property type="protein sequence ID" value="CRX38055.1"/>
    <property type="molecule type" value="Genomic_DNA"/>
</dbReference>
<accession>A0A0H5E4A7</accession>
<keyword evidence="2" id="KW-1185">Reference proteome</keyword>
<organism evidence="1 2">
    <name type="scientific">Estrella lausannensis</name>
    <dbReference type="NCBI Taxonomy" id="483423"/>
    <lineage>
        <taxon>Bacteria</taxon>
        <taxon>Pseudomonadati</taxon>
        <taxon>Chlamydiota</taxon>
        <taxon>Chlamydiia</taxon>
        <taxon>Parachlamydiales</taxon>
        <taxon>Candidatus Criblamydiaceae</taxon>
        <taxon>Estrella</taxon>
    </lineage>
</organism>
<sequence>MRFNALLDNVTEAWGKVWKNFPPWKENVFFKRLVAGYSTLFLPSKKQIRSTIVSLERELALSEKEPLLFAETSSASVTESFHDLLAQVKTWVQENDPSDEDMKRSFVSLKRAAIGLTYRLKRRNSLVSLKLCNRLRVRVSEWKKLEKSIESQNLDPSDLMAIQTTSCYPLYVDLMLEEEELFNEWARFSIRDKVDPAVYIEFPKLAQRLIDCNLASRIGRLGSKLKIEFKRRPDGLLQKIVTMPFDGKAVNVLEDDTRVELASNFTLTVGEAFEIFRNKNVRVGDLEYLAEGVTNWNVHKWGRWNPLRQDYDLINISHPKWWLLLPTFEIISRREAEERYEVELKDGQWCAAATATSLTKTLDYENTHAFLELAIPMGDGNYNIVDFGKFATVFPSSFLEAMSMFCHNLHATISFPDENIFYLHRARAYQPFVMNEAQAERMMDLIRKDMVKGMELNFVYQIESDNCAKWVHDLLTQVMGHDQVPEMFKIHLLDTEPTSFVAHIFSMIKLLPVTWQTAVMTFFHLPMGASRTTWIFEKGKRVAKSLTQHEFWESGIVYLPALLLKLKEKGMLGLMNHLKHGFISVMDGARFDFMAREIRCLMDQIGYLPDPHLARRKRLDQLRRRGLLALKS</sequence>
<evidence type="ECO:0000313" key="2">
    <source>
        <dbReference type="Proteomes" id="UP000220251"/>
    </source>
</evidence>
<dbReference type="Proteomes" id="UP000220251">
    <property type="component" value="Unassembled WGS sequence"/>
</dbReference>
<name>A0A0H5E4A7_9BACT</name>
<gene>
    <name evidence="1" type="ORF">ELAC_0703</name>
</gene>
<dbReference type="OrthoDB" id="20366at2"/>
<reference evidence="2" key="1">
    <citation type="submission" date="2015-06" db="EMBL/GenBank/DDBJ databases">
        <authorList>
            <person name="Bertelli C."/>
        </authorList>
    </citation>
    <scope>NUCLEOTIDE SEQUENCE [LARGE SCALE GENOMIC DNA]</scope>
    <source>
        <strain evidence="2">CRIB-30</strain>
    </source>
</reference>
<protein>
    <submittedName>
        <fullName evidence="1">Uncharacterized protein</fullName>
    </submittedName>
</protein>
<dbReference type="RefSeq" id="WP_098037909.1">
    <property type="nucleotide sequence ID" value="NZ_CWGJ01000011.1"/>
</dbReference>